<protein>
    <submittedName>
        <fullName evidence="2">Leucine rich repeat containing 43, isoform CRA_a</fullName>
    </submittedName>
</protein>
<evidence type="ECO:0000313" key="2">
    <source>
        <dbReference type="EMBL" id="EDM13636.1"/>
    </source>
</evidence>
<accession>A6J148</accession>
<reference evidence="2 3" key="1">
    <citation type="submission" date="2005-07" db="EMBL/GenBank/DDBJ databases">
        <authorList>
            <person name="Mural R.J."/>
            <person name="Li P.W."/>
            <person name="Adams M.D."/>
            <person name="Amanatides P.G."/>
            <person name="Baden-Tillson H."/>
            <person name="Barnstead M."/>
            <person name="Chin S.H."/>
            <person name="Dew I."/>
            <person name="Evans C.A."/>
            <person name="Ferriera S."/>
            <person name="Flanigan M."/>
            <person name="Fosler C."/>
            <person name="Glodek A."/>
            <person name="Gu Z."/>
            <person name="Holt R.A."/>
            <person name="Jennings D."/>
            <person name="Kraft C.L."/>
            <person name="Lu F."/>
            <person name="Nguyen T."/>
            <person name="Nusskern D.R."/>
            <person name="Pfannkoch C.M."/>
            <person name="Sitter C."/>
            <person name="Sutton G.G."/>
            <person name="Venter J.C."/>
            <person name="Wang Z."/>
            <person name="Woodage T."/>
            <person name="Zheng X.H."/>
            <person name="Zhong F."/>
        </authorList>
    </citation>
    <scope>NUCLEOTIDE SEQUENCE [LARGE SCALE GENOMIC DNA]</scope>
    <source>
        <strain>BN</strain>
        <strain evidence="3">Sprague-Dawley</strain>
    </source>
</reference>
<evidence type="ECO:0000256" key="1">
    <source>
        <dbReference type="SAM" id="MobiDB-lite"/>
    </source>
</evidence>
<sequence length="107" mass="11987">MHKPWADVIPCTYEMKHTLKELIRVKAFLLSGTTIISWPVVPTPVESPLPAKKGKGDKKKKEEPAKDKGPRKKKEPPRELRQDPPVLRVLGSGQDSKKVKKGSKKGK</sequence>
<feature type="compositionally biased region" description="Basic and acidic residues" evidence="1">
    <location>
        <begin position="59"/>
        <end position="68"/>
    </location>
</feature>
<feature type="region of interest" description="Disordered" evidence="1">
    <location>
        <begin position="40"/>
        <end position="107"/>
    </location>
</feature>
<feature type="compositionally biased region" description="Basic residues" evidence="1">
    <location>
        <begin position="98"/>
        <end position="107"/>
    </location>
</feature>
<dbReference type="Proteomes" id="UP000234681">
    <property type="component" value="Chromosome 12"/>
</dbReference>
<name>A6J148_RAT</name>
<gene>
    <name evidence="2 4" type="primary">Lrrc43</name>
    <name evidence="2" type="ORF">rCG_21165</name>
</gene>
<dbReference type="EMBL" id="CH473973">
    <property type="protein sequence ID" value="EDM13636.1"/>
    <property type="molecule type" value="Genomic_DNA"/>
</dbReference>
<dbReference type="RGD" id="1561461">
    <property type="gene designation" value="Lrrc43"/>
</dbReference>
<organism evidence="2 3">
    <name type="scientific">Rattus norvegicus</name>
    <name type="common">Rat</name>
    <dbReference type="NCBI Taxonomy" id="10116"/>
    <lineage>
        <taxon>Eukaryota</taxon>
        <taxon>Metazoa</taxon>
        <taxon>Chordata</taxon>
        <taxon>Craniata</taxon>
        <taxon>Vertebrata</taxon>
        <taxon>Euteleostomi</taxon>
        <taxon>Mammalia</taxon>
        <taxon>Eutheria</taxon>
        <taxon>Euarchontoglires</taxon>
        <taxon>Glires</taxon>
        <taxon>Rodentia</taxon>
        <taxon>Myomorpha</taxon>
        <taxon>Muroidea</taxon>
        <taxon>Muridae</taxon>
        <taxon>Murinae</taxon>
        <taxon>Rattus</taxon>
    </lineage>
</organism>
<dbReference type="AlphaFoldDB" id="A6J148"/>
<evidence type="ECO:0000313" key="4">
    <source>
        <dbReference type="RGD" id="1561461"/>
    </source>
</evidence>
<feature type="non-terminal residue" evidence="2">
    <location>
        <position position="107"/>
    </location>
</feature>
<evidence type="ECO:0000313" key="3">
    <source>
        <dbReference type="Proteomes" id="UP000234681"/>
    </source>
</evidence>
<dbReference type="AGR" id="RGD:1561461"/>
<proteinExistence type="predicted"/>